<dbReference type="Pfam" id="PF17762">
    <property type="entry name" value="HTH_ParB"/>
    <property type="match status" value="1"/>
</dbReference>
<reference evidence="4" key="1">
    <citation type="submission" date="2015-10" db="EMBL/GenBank/DDBJ databases">
        <title>Niche specialization of a soil ammonia-oxidizing archaeon, Candidatus Nitrosocosmicus oleophilus.</title>
        <authorList>
            <person name="Jung M.-Y."/>
            <person name="Rhee S.-K."/>
        </authorList>
    </citation>
    <scope>NUCLEOTIDE SEQUENCE [LARGE SCALE GENOMIC DNA]</scope>
    <source>
        <strain evidence="4">MY3</strain>
    </source>
</reference>
<dbReference type="KEGG" id="taa:NMY3_03176"/>
<dbReference type="EMBL" id="CP012850">
    <property type="protein sequence ID" value="ALI37361.1"/>
    <property type="molecule type" value="Genomic_DNA"/>
</dbReference>
<dbReference type="AlphaFoldDB" id="A0A654M471"/>
<dbReference type="NCBIfam" id="TIGR00180">
    <property type="entry name" value="parB_part"/>
    <property type="match status" value="1"/>
</dbReference>
<dbReference type="RefSeq" id="WP_196816443.1">
    <property type="nucleotide sequence ID" value="NZ_CP012850.1"/>
</dbReference>
<evidence type="ECO:0000259" key="2">
    <source>
        <dbReference type="PROSITE" id="PS50032"/>
    </source>
</evidence>
<evidence type="ECO:0000313" key="4">
    <source>
        <dbReference type="Proteomes" id="UP000058925"/>
    </source>
</evidence>
<evidence type="ECO:0000313" key="3">
    <source>
        <dbReference type="EMBL" id="ALI37361.1"/>
    </source>
</evidence>
<dbReference type="GO" id="GO:0003677">
    <property type="term" value="F:DNA binding"/>
    <property type="evidence" value="ECO:0007669"/>
    <property type="project" value="InterPro"/>
</dbReference>
<dbReference type="InterPro" id="IPR036086">
    <property type="entry name" value="ParB/Sulfiredoxin_sf"/>
</dbReference>
<dbReference type="PROSITE" id="PS50032">
    <property type="entry name" value="KA1"/>
    <property type="match status" value="1"/>
</dbReference>
<dbReference type="GO" id="GO:0005694">
    <property type="term" value="C:chromosome"/>
    <property type="evidence" value="ECO:0007669"/>
    <property type="project" value="TreeGrafter"/>
</dbReference>
<name>A0A654M471_9ARCH</name>
<proteinExistence type="predicted"/>
<dbReference type="Proteomes" id="UP000058925">
    <property type="component" value="Chromosome"/>
</dbReference>
<accession>A0A654M471</accession>
<dbReference type="OrthoDB" id="11840at2157"/>
<dbReference type="InterPro" id="IPR041468">
    <property type="entry name" value="HTH_ParB/Spo0J"/>
</dbReference>
<dbReference type="PANTHER" id="PTHR33375">
    <property type="entry name" value="CHROMOSOME-PARTITIONING PROTEIN PARB-RELATED"/>
    <property type="match status" value="1"/>
</dbReference>
<dbReference type="SUPFAM" id="SSF110849">
    <property type="entry name" value="ParB/Sulfiredoxin"/>
    <property type="match status" value="1"/>
</dbReference>
<gene>
    <name evidence="3" type="primary">spo0C_5</name>
    <name evidence="3" type="ORF">NMY3_03176</name>
</gene>
<dbReference type="GeneID" id="60423037"/>
<dbReference type="GO" id="GO:0007059">
    <property type="term" value="P:chromosome segregation"/>
    <property type="evidence" value="ECO:0007669"/>
    <property type="project" value="UniProtKB-KW"/>
</dbReference>
<dbReference type="InterPro" id="IPR050336">
    <property type="entry name" value="Chromosome_partition/occlusion"/>
</dbReference>
<dbReference type="SUPFAM" id="SSF109709">
    <property type="entry name" value="KorB DNA-binding domain-like"/>
    <property type="match status" value="1"/>
</dbReference>
<dbReference type="PANTHER" id="PTHR33375:SF1">
    <property type="entry name" value="CHROMOSOME-PARTITIONING PROTEIN PARB-RELATED"/>
    <property type="match status" value="1"/>
</dbReference>
<dbReference type="InterPro" id="IPR004437">
    <property type="entry name" value="ParB/RepB/Spo0J"/>
</dbReference>
<evidence type="ECO:0000256" key="1">
    <source>
        <dbReference type="ARBA" id="ARBA00022829"/>
    </source>
</evidence>
<dbReference type="InterPro" id="IPR003115">
    <property type="entry name" value="ParB_N"/>
</dbReference>
<dbReference type="Gene3D" id="3.90.1530.30">
    <property type="match status" value="1"/>
</dbReference>
<dbReference type="SMART" id="SM00470">
    <property type="entry name" value="ParB"/>
    <property type="match status" value="1"/>
</dbReference>
<dbReference type="Pfam" id="PF02195">
    <property type="entry name" value="ParB_N"/>
    <property type="match status" value="1"/>
</dbReference>
<keyword evidence="1" id="KW-0159">Chromosome partition</keyword>
<protein>
    <submittedName>
        <fullName evidence="3">Chromosome-partitioning protein Spo0J</fullName>
    </submittedName>
</protein>
<dbReference type="InterPro" id="IPR001772">
    <property type="entry name" value="KA1_dom"/>
</dbReference>
<sequence length="289" mass="33140">MQIHFSASPLLKGIIEEIDISKISAPKFIFRNLDTNMLNELAISIRQHGLLNPIVIRTKKDGFEIVSGVSRFLACKKLGYRKIMSHIIEVNDIEAFEISLIENIQRKNLSPLEEANAFKAYIIDFGWGGISSLSDKISKSVSYIYKRLSILDLPQELIENYKNSLLNKSTLEELVFLKDHDEQLKIARQAINNNMTVLEIRRMIKRAVSKQSDQNSFYDIPTTNSEDLDIKTLRSFDKSITTLKIALNKLGTIIDAIEANWVVYEILMQHKSMLNNQIDILIKEKKKIV</sequence>
<dbReference type="Gene3D" id="1.10.10.2830">
    <property type="match status" value="1"/>
</dbReference>
<organism evidence="3 4">
    <name type="scientific">Candidatus Nitrosocosmicus oleophilus</name>
    <dbReference type="NCBI Taxonomy" id="1353260"/>
    <lineage>
        <taxon>Archaea</taxon>
        <taxon>Nitrososphaerota</taxon>
        <taxon>Nitrososphaeria</taxon>
        <taxon>Nitrososphaerales</taxon>
        <taxon>Nitrososphaeraceae</taxon>
        <taxon>Candidatus Nitrosocosmicus</taxon>
    </lineage>
</organism>
<feature type="domain" description="KA1" evidence="2">
    <location>
        <begin position="1"/>
        <end position="43"/>
    </location>
</feature>
<keyword evidence="4" id="KW-1185">Reference proteome</keyword>